<keyword evidence="2" id="KW-0805">Transcription regulation</keyword>
<dbReference type="InterPro" id="IPR036388">
    <property type="entry name" value="WH-like_DNA-bd_sf"/>
</dbReference>
<dbReference type="EMBL" id="BAAAYX010000019">
    <property type="protein sequence ID" value="GAA3714080.1"/>
    <property type="molecule type" value="Genomic_DNA"/>
</dbReference>
<evidence type="ECO:0000313" key="6">
    <source>
        <dbReference type="Proteomes" id="UP001500051"/>
    </source>
</evidence>
<evidence type="ECO:0000256" key="2">
    <source>
        <dbReference type="ARBA" id="ARBA00023015"/>
    </source>
</evidence>
<proteinExistence type="inferred from homology"/>
<dbReference type="Gene3D" id="1.10.10.10">
    <property type="entry name" value="Winged helix-like DNA-binding domain superfamily/Winged helix DNA-binding domain"/>
    <property type="match status" value="1"/>
</dbReference>
<dbReference type="RefSeq" id="WP_344813887.1">
    <property type="nucleotide sequence ID" value="NZ_BAAAYX010000019.1"/>
</dbReference>
<keyword evidence="3" id="KW-0238">DNA-binding</keyword>
<dbReference type="SUPFAM" id="SSF46785">
    <property type="entry name" value="Winged helix' DNA-binding domain"/>
    <property type="match status" value="1"/>
</dbReference>
<protein>
    <submittedName>
        <fullName evidence="5">BlaI/MecI/CopY family transcriptional regulator</fullName>
    </submittedName>
</protein>
<name>A0ABP7E4D2_9ACTN</name>
<evidence type="ECO:0000313" key="5">
    <source>
        <dbReference type="EMBL" id="GAA3714080.1"/>
    </source>
</evidence>
<reference evidence="6" key="1">
    <citation type="journal article" date="2019" name="Int. J. Syst. Evol. Microbiol.">
        <title>The Global Catalogue of Microorganisms (GCM) 10K type strain sequencing project: providing services to taxonomists for standard genome sequencing and annotation.</title>
        <authorList>
            <consortium name="The Broad Institute Genomics Platform"/>
            <consortium name="The Broad Institute Genome Sequencing Center for Infectious Disease"/>
            <person name="Wu L."/>
            <person name="Ma J."/>
        </authorList>
    </citation>
    <scope>NUCLEOTIDE SEQUENCE [LARGE SCALE GENOMIC DNA]</scope>
    <source>
        <strain evidence="6">JCM 16548</strain>
    </source>
</reference>
<sequence length="122" mass="13785">MRTFGELEERIMVAVWARSTPVTVRDIVDDLAATRPAAYTTVITVVERLRAKGWLSRERDGRSYLYHPTRSRHEYVADLMGSVLDESDDRSAALLSFAGQLDPDDAVSLRLALDALNDHPRR</sequence>
<evidence type="ECO:0000256" key="3">
    <source>
        <dbReference type="ARBA" id="ARBA00023125"/>
    </source>
</evidence>
<dbReference type="InterPro" id="IPR005650">
    <property type="entry name" value="BlaI_family"/>
</dbReference>
<comment type="similarity">
    <text evidence="1">Belongs to the BlaI transcriptional regulatory family.</text>
</comment>
<comment type="caution">
    <text evidence="5">The sequence shown here is derived from an EMBL/GenBank/DDBJ whole genome shotgun (WGS) entry which is preliminary data.</text>
</comment>
<dbReference type="Proteomes" id="UP001500051">
    <property type="component" value="Unassembled WGS sequence"/>
</dbReference>
<gene>
    <name evidence="5" type="ORF">GCM10022204_36470</name>
</gene>
<dbReference type="PIRSF" id="PIRSF019455">
    <property type="entry name" value="CopR_AtkY"/>
    <property type="match status" value="1"/>
</dbReference>
<organism evidence="5 6">
    <name type="scientific">Microlunatus aurantiacus</name>
    <dbReference type="NCBI Taxonomy" id="446786"/>
    <lineage>
        <taxon>Bacteria</taxon>
        <taxon>Bacillati</taxon>
        <taxon>Actinomycetota</taxon>
        <taxon>Actinomycetes</taxon>
        <taxon>Propionibacteriales</taxon>
        <taxon>Propionibacteriaceae</taxon>
        <taxon>Microlunatus</taxon>
    </lineage>
</organism>
<evidence type="ECO:0000256" key="1">
    <source>
        <dbReference type="ARBA" id="ARBA00011046"/>
    </source>
</evidence>
<dbReference type="InterPro" id="IPR036390">
    <property type="entry name" value="WH_DNA-bd_sf"/>
</dbReference>
<evidence type="ECO:0000256" key="4">
    <source>
        <dbReference type="ARBA" id="ARBA00023163"/>
    </source>
</evidence>
<accession>A0ABP7E4D2</accession>
<keyword evidence="4" id="KW-0804">Transcription</keyword>
<dbReference type="Pfam" id="PF03965">
    <property type="entry name" value="Penicillinase_R"/>
    <property type="match status" value="1"/>
</dbReference>
<keyword evidence="6" id="KW-1185">Reference proteome</keyword>
<dbReference type="Gene3D" id="6.10.140.850">
    <property type="match status" value="1"/>
</dbReference>